<dbReference type="GO" id="GO:0005829">
    <property type="term" value="C:cytosol"/>
    <property type="evidence" value="ECO:0007669"/>
    <property type="project" value="TreeGrafter"/>
</dbReference>
<protein>
    <submittedName>
        <fullName evidence="4">Glucose-6-phosphate isomerase</fullName>
    </submittedName>
</protein>
<dbReference type="Pfam" id="PF00342">
    <property type="entry name" value="PGI"/>
    <property type="match status" value="1"/>
</dbReference>
<organism evidence="4 5">
    <name type="scientific">Caballeronia telluris</name>
    <dbReference type="NCBI Taxonomy" id="326475"/>
    <lineage>
        <taxon>Bacteria</taxon>
        <taxon>Pseudomonadati</taxon>
        <taxon>Pseudomonadota</taxon>
        <taxon>Betaproteobacteria</taxon>
        <taxon>Burkholderiales</taxon>
        <taxon>Burkholderiaceae</taxon>
        <taxon>Caballeronia</taxon>
    </lineage>
</organism>
<dbReference type="PANTHER" id="PTHR11469:SF1">
    <property type="entry name" value="GLUCOSE-6-PHOSPHATE ISOMERASE"/>
    <property type="match status" value="1"/>
</dbReference>
<dbReference type="STRING" id="326475.AWB66_05845"/>
<dbReference type="Gene3D" id="3.40.50.10490">
    <property type="entry name" value="Glucose-6-phosphate isomerase like protein, domain 1"/>
    <property type="match status" value="1"/>
</dbReference>
<dbReference type="AlphaFoldDB" id="A0A158KD26"/>
<dbReference type="PANTHER" id="PTHR11469">
    <property type="entry name" value="GLUCOSE-6-PHOSPHATE ISOMERASE"/>
    <property type="match status" value="1"/>
</dbReference>
<dbReference type="SUPFAM" id="SSF53697">
    <property type="entry name" value="SIS domain"/>
    <property type="match status" value="1"/>
</dbReference>
<dbReference type="GO" id="GO:0051156">
    <property type="term" value="P:glucose 6-phosphate metabolic process"/>
    <property type="evidence" value="ECO:0007669"/>
    <property type="project" value="TreeGrafter"/>
</dbReference>
<reference evidence="4" key="1">
    <citation type="submission" date="2016-01" db="EMBL/GenBank/DDBJ databases">
        <authorList>
            <person name="Peeters Charlotte."/>
        </authorList>
    </citation>
    <scope>NUCLEOTIDE SEQUENCE</scope>
    <source>
        <strain evidence="4">LMG 22936</strain>
    </source>
</reference>
<dbReference type="RefSeq" id="WP_087633550.1">
    <property type="nucleotide sequence ID" value="NZ_FCNZ02000041.1"/>
</dbReference>
<dbReference type="GO" id="GO:0048029">
    <property type="term" value="F:monosaccharide binding"/>
    <property type="evidence" value="ECO:0007669"/>
    <property type="project" value="TreeGrafter"/>
</dbReference>
<comment type="caution">
    <text evidence="4">The sequence shown here is derived from an EMBL/GenBank/DDBJ whole genome shotgun (WGS) entry which is preliminary data.</text>
</comment>
<keyword evidence="1" id="KW-0312">Gluconeogenesis</keyword>
<dbReference type="PROSITE" id="PS51463">
    <property type="entry name" value="P_GLUCOSE_ISOMERASE_3"/>
    <property type="match status" value="1"/>
</dbReference>
<dbReference type="Proteomes" id="UP000054717">
    <property type="component" value="Unassembled WGS sequence"/>
</dbReference>
<dbReference type="GO" id="GO:0006096">
    <property type="term" value="P:glycolytic process"/>
    <property type="evidence" value="ECO:0007669"/>
    <property type="project" value="UniProtKB-KW"/>
</dbReference>
<evidence type="ECO:0000256" key="2">
    <source>
        <dbReference type="ARBA" id="ARBA00023152"/>
    </source>
</evidence>
<dbReference type="GO" id="GO:0004347">
    <property type="term" value="F:glucose-6-phosphate isomerase activity"/>
    <property type="evidence" value="ECO:0007669"/>
    <property type="project" value="InterPro"/>
</dbReference>
<evidence type="ECO:0000313" key="4">
    <source>
        <dbReference type="EMBL" id="SAL78440.1"/>
    </source>
</evidence>
<evidence type="ECO:0000256" key="3">
    <source>
        <dbReference type="ARBA" id="ARBA00023235"/>
    </source>
</evidence>
<sequence length="120" mass="13605">MTTKRDAQLQLLTERPAWKALPEHHRKMRNLHLRQLFAGGPLRGERLGVKAAGFYLNYPKNRVTDETIALLVQLAGECSLRERTDAMFSGATTNVTERRAALRVSLRGPENEHKLLALNM</sequence>
<gene>
    <name evidence="4" type="ORF">AWB66_05845</name>
</gene>
<evidence type="ECO:0000256" key="1">
    <source>
        <dbReference type="ARBA" id="ARBA00022432"/>
    </source>
</evidence>
<dbReference type="InterPro" id="IPR001672">
    <property type="entry name" value="G6P_Isomerase"/>
</dbReference>
<dbReference type="EMBL" id="FCNZ02000041">
    <property type="protein sequence ID" value="SAL78440.1"/>
    <property type="molecule type" value="Genomic_DNA"/>
</dbReference>
<keyword evidence="3 4" id="KW-0413">Isomerase</keyword>
<name>A0A158KD26_9BURK</name>
<keyword evidence="5" id="KW-1185">Reference proteome</keyword>
<dbReference type="GO" id="GO:0097367">
    <property type="term" value="F:carbohydrate derivative binding"/>
    <property type="evidence" value="ECO:0007669"/>
    <property type="project" value="InterPro"/>
</dbReference>
<keyword evidence="2" id="KW-0324">Glycolysis</keyword>
<proteinExistence type="predicted"/>
<dbReference type="InterPro" id="IPR046348">
    <property type="entry name" value="SIS_dom_sf"/>
</dbReference>
<evidence type="ECO:0000313" key="5">
    <source>
        <dbReference type="Proteomes" id="UP000054717"/>
    </source>
</evidence>
<dbReference type="GO" id="GO:0006094">
    <property type="term" value="P:gluconeogenesis"/>
    <property type="evidence" value="ECO:0007669"/>
    <property type="project" value="UniProtKB-KW"/>
</dbReference>
<accession>A0A158KD26</accession>